<dbReference type="InterPro" id="IPR036388">
    <property type="entry name" value="WH-like_DNA-bd_sf"/>
</dbReference>
<dbReference type="PANTHER" id="PTHR23131:SF0">
    <property type="entry name" value="ENDORIBONUCLEASE LACTB2"/>
    <property type="match status" value="1"/>
</dbReference>
<proteinExistence type="predicted"/>
<dbReference type="EMBL" id="FZOS01000007">
    <property type="protein sequence ID" value="SNS47121.1"/>
    <property type="molecule type" value="Genomic_DNA"/>
</dbReference>
<accession>A0A239ERT6</accession>
<dbReference type="CDD" id="cd16278">
    <property type="entry name" value="metallo-hydrolase-like_MBL-fold"/>
    <property type="match status" value="1"/>
</dbReference>
<dbReference type="AlphaFoldDB" id="A0A239ERT6"/>
<evidence type="ECO:0000259" key="1">
    <source>
        <dbReference type="SMART" id="SM00849"/>
    </source>
</evidence>
<dbReference type="SUPFAM" id="SSF56281">
    <property type="entry name" value="Metallo-hydrolase/oxidoreductase"/>
    <property type="match status" value="1"/>
</dbReference>
<gene>
    <name evidence="2" type="ORF">SAMN06295912_10765</name>
</gene>
<feature type="domain" description="Metallo-beta-lactamase" evidence="1">
    <location>
        <begin position="77"/>
        <end position="248"/>
    </location>
</feature>
<dbReference type="Proteomes" id="UP000198281">
    <property type="component" value="Unassembled WGS sequence"/>
</dbReference>
<name>A0A239ERT6_9SPHN</name>
<evidence type="ECO:0000313" key="2">
    <source>
        <dbReference type="EMBL" id="SNS47121.1"/>
    </source>
</evidence>
<dbReference type="InterPro" id="IPR001279">
    <property type="entry name" value="Metallo-B-lactamas"/>
</dbReference>
<dbReference type="Pfam" id="PF17778">
    <property type="entry name" value="WHD_BLACT"/>
    <property type="match status" value="1"/>
</dbReference>
<protein>
    <submittedName>
        <fullName evidence="2">Glyoxylase, beta-lactamase superfamily II</fullName>
    </submittedName>
</protein>
<keyword evidence="3" id="KW-1185">Reference proteome</keyword>
<dbReference type="Pfam" id="PF00753">
    <property type="entry name" value="Lactamase_B"/>
    <property type="match status" value="1"/>
</dbReference>
<reference evidence="3" key="1">
    <citation type="submission" date="2017-06" db="EMBL/GenBank/DDBJ databases">
        <authorList>
            <person name="Varghese N."/>
            <person name="Submissions S."/>
        </authorList>
    </citation>
    <scope>NUCLEOTIDE SEQUENCE [LARGE SCALE GENOMIC DNA]</scope>
    <source>
        <strain evidence="3">LNB2</strain>
    </source>
</reference>
<organism evidence="2 3">
    <name type="scientific">Edaphosphingomonas laterariae</name>
    <dbReference type="NCBI Taxonomy" id="861865"/>
    <lineage>
        <taxon>Bacteria</taxon>
        <taxon>Pseudomonadati</taxon>
        <taxon>Pseudomonadota</taxon>
        <taxon>Alphaproteobacteria</taxon>
        <taxon>Sphingomonadales</taxon>
        <taxon>Rhizorhabdaceae</taxon>
        <taxon>Edaphosphingomonas</taxon>
    </lineage>
</organism>
<dbReference type="SMART" id="SM00849">
    <property type="entry name" value="Lactamase_B"/>
    <property type="match status" value="1"/>
</dbReference>
<dbReference type="InterPro" id="IPR036866">
    <property type="entry name" value="RibonucZ/Hydroxyglut_hydro"/>
</dbReference>
<evidence type="ECO:0000313" key="3">
    <source>
        <dbReference type="Proteomes" id="UP000198281"/>
    </source>
</evidence>
<dbReference type="Gene3D" id="1.10.10.10">
    <property type="entry name" value="Winged helix-like DNA-binding domain superfamily/Winged helix DNA-binding domain"/>
    <property type="match status" value="1"/>
</dbReference>
<dbReference type="InterPro" id="IPR041516">
    <property type="entry name" value="LACTB2_WH"/>
</dbReference>
<dbReference type="PANTHER" id="PTHR23131">
    <property type="entry name" value="ENDORIBONUCLEASE LACTB2"/>
    <property type="match status" value="1"/>
</dbReference>
<dbReference type="InterPro" id="IPR050662">
    <property type="entry name" value="Sec-metab_biosynth-thioest"/>
</dbReference>
<sequence>MPERPYPTFPRDMMVDGRSGIAPFVRLSDDFPLGLQIRPARCHMAGMDDQTPGAVQSLHPLVRRVLAPNPSAFTLHGTQTYIVGHGDVAVIDPGPNLAPHIDAIMAATKGETIRYIVCTHTHNDHSPAAAPLKALAGAEIVGCAPLVLDDSGPRSDAAFDRTYAPDRVLGDGEALTGDGWSLIGVDTPGHTSNHLCLALPEADALFTGDHVMGWSTTVISPPDGDMAAYMASLDKLMGRSDAIYYPAHGDPVERPQRFVRSLMGHRKQREGQILRLLGEGEKPIPAMVEKMYVGLDPQLIPAAGRSVLAHLLDLERRGQVVRAGVESWARAA</sequence>
<dbReference type="Gene3D" id="3.60.15.10">
    <property type="entry name" value="Ribonuclease Z/Hydroxyacylglutathione hydrolase-like"/>
    <property type="match status" value="1"/>
</dbReference>